<keyword evidence="2" id="KW-1185">Reference proteome</keyword>
<dbReference type="EMBL" id="SOZE01000029">
    <property type="protein sequence ID" value="TFF34559.1"/>
    <property type="molecule type" value="Genomic_DNA"/>
</dbReference>
<dbReference type="Proteomes" id="UP000297540">
    <property type="component" value="Unassembled WGS sequence"/>
</dbReference>
<proteinExistence type="predicted"/>
<accession>A0A4Y8S6A6</accession>
<evidence type="ECO:0000313" key="2">
    <source>
        <dbReference type="Proteomes" id="UP000297540"/>
    </source>
</evidence>
<organism evidence="1 2">
    <name type="scientific">Mucilaginibacter psychrotolerans</name>
    <dbReference type="NCBI Taxonomy" id="1524096"/>
    <lineage>
        <taxon>Bacteria</taxon>
        <taxon>Pseudomonadati</taxon>
        <taxon>Bacteroidota</taxon>
        <taxon>Sphingobacteriia</taxon>
        <taxon>Sphingobacteriales</taxon>
        <taxon>Sphingobacteriaceae</taxon>
        <taxon>Mucilaginibacter</taxon>
    </lineage>
</organism>
<dbReference type="RefSeq" id="WP_133234693.1">
    <property type="nucleotide sequence ID" value="NZ_SOZE01000029.1"/>
</dbReference>
<dbReference type="OrthoDB" id="2518585at2"/>
<comment type="caution">
    <text evidence="1">The sequence shown here is derived from an EMBL/GenBank/DDBJ whole genome shotgun (WGS) entry which is preliminary data.</text>
</comment>
<name>A0A4Y8S6A6_9SPHI</name>
<evidence type="ECO:0008006" key="3">
    <source>
        <dbReference type="Google" id="ProtNLM"/>
    </source>
</evidence>
<protein>
    <recommendedName>
        <fullName evidence="3">NERD domain-containing protein</fullName>
    </recommendedName>
</protein>
<evidence type="ECO:0000313" key="1">
    <source>
        <dbReference type="EMBL" id="TFF34559.1"/>
    </source>
</evidence>
<sequence length="659" mass="75236">MPDLRQQLLTNKKFNPFNQAFNVIGLQNALKAWAEGLAPEQKADVMPMVDTCRVITLLSAIFKNILEQIETNLLDSGLSYQAVLECLVAQHNGTYIDITNAYRKGQAGQGLELTEMFAHRSSSTDPSIGNINTSGGLVATIDVMNALMGSVGYFKDKMKSVSDQSDSLSIFYLNKLDLISNVYFGFKTSYDSLVCNDGFYKVTGKNKYTVWFKDHEKLVFEEIGRFRTQQDSLAHYLQMSEYFSKHPDSTLYPKEWSKRKIEDVQIREVSYTANGYIEYVLAPGTDSTEKGDELSFFGSIQAFYGFLENAELPKLNPLRLWDVLCLFSMIQHLFEKVASVAVEQGDCYTIAEVQHIPFRIVRKNLVDYLLARTTYTAAEVENFVNLLSNRPDDRVNFWQRPFLPAGDDLLVPFLTTVAPVTYYLIDYWLESAGYQLEKRGKTLEKHVKANLSRHLSRKGFTFNIPTASRFRIPSGAYEEIDLVLVLKDIVLVAEVKCIRYPMEPFDYHFSYNRLSEGAAQVNTKTNFLLAHAEELKPLTGDISSKKIVRAVITNYPIFTGRIIEDVPVIDFYLLEAYIAQSQIVHYASYSENNKIINKPEKSTALYQTEAEFCANLDDHLRNNRLLEIYKPKVKIHDQKMTVNEFPVEVYLQMAAFQEA</sequence>
<reference evidence="1 2" key="1">
    <citation type="journal article" date="2017" name="Int. J. Syst. Evol. Microbiol.">
        <title>Mucilaginibacterpsychrotolerans sp. nov., isolated from peatlands.</title>
        <authorList>
            <person name="Deng Y."/>
            <person name="Shen L."/>
            <person name="Xu B."/>
            <person name="Liu Y."/>
            <person name="Gu Z."/>
            <person name="Liu H."/>
            <person name="Zhou Y."/>
        </authorList>
    </citation>
    <scope>NUCLEOTIDE SEQUENCE [LARGE SCALE GENOMIC DNA]</scope>
    <source>
        <strain evidence="1 2">NH7-4</strain>
    </source>
</reference>
<dbReference type="AlphaFoldDB" id="A0A4Y8S6A6"/>
<gene>
    <name evidence="1" type="ORF">E2R66_21665</name>
</gene>